<dbReference type="AlphaFoldDB" id="A0A8H4TLE9"/>
<dbReference type="PANTHER" id="PTHR35186">
    <property type="entry name" value="ANK_REP_REGION DOMAIN-CONTAINING PROTEIN"/>
    <property type="match status" value="1"/>
</dbReference>
<accession>A0A8H4TLE9</accession>
<evidence type="ECO:0000313" key="1">
    <source>
        <dbReference type="EMBL" id="KAF4960066.1"/>
    </source>
</evidence>
<dbReference type="PANTHER" id="PTHR35186:SF4">
    <property type="entry name" value="PRION-INHIBITION AND PROPAGATION HELO DOMAIN-CONTAINING PROTEIN"/>
    <property type="match status" value="1"/>
</dbReference>
<reference evidence="1" key="1">
    <citation type="journal article" date="2020" name="BMC Genomics">
        <title>Correction to: Identification and distribution of gene clusters required for synthesis of sphingolipid metabolism inhibitors in diverse species of the filamentous fungus Fusarium.</title>
        <authorList>
            <person name="Kim H.S."/>
            <person name="Lohmar J.M."/>
            <person name="Busman M."/>
            <person name="Brown D.W."/>
            <person name="Naumann T.A."/>
            <person name="Divon H.H."/>
            <person name="Lysoe E."/>
            <person name="Uhlig S."/>
            <person name="Proctor R.H."/>
        </authorList>
    </citation>
    <scope>NUCLEOTIDE SEQUENCE</scope>
    <source>
        <strain evidence="1">NRRL 20472</strain>
    </source>
</reference>
<comment type="caution">
    <text evidence="1">The sequence shown here is derived from an EMBL/GenBank/DDBJ whole genome shotgun (WGS) entry which is preliminary data.</text>
</comment>
<dbReference type="Proteomes" id="UP000622797">
    <property type="component" value="Unassembled WGS sequence"/>
</dbReference>
<protein>
    <submittedName>
        <fullName evidence="1">Uncharacterized protein</fullName>
    </submittedName>
</protein>
<sequence length="420" mass="47756">MTLRNILKDVASPVEIEEMISDPHHELWKSQDLSQALESMLKSTYRPYISTIQDMHSCMKMLASHLDIERQAGTADELDAVIMANRAILSPQGRPTFQFRRAIKFTMKKKGIQILLRDMKVCNDRLDEFIAKSDKVSHHVAIDSTSPKPGSITSLQQIQSYATMLHQALSKAWSCSAHSSHDIRLLLEDRIERQRKQKSLRRTKLNTKPPCFTISHRPSLDVFPWQSAKIEIIDSSQVERHTPTAVRFQGLATQSSRDTRGLQSLKAVENFCTSFHPHSTTSPSFGLRLDGNGLLYGTYEIDTESKISSPTSTESSANLLILAKLLLNIKFHGRMRSPYGENDLAQAREFDRVRDSQVLNKWIVQEKGNLSFAHYDAIQFCIVSSNNNDADLWDLRFRQVMLDKVVAPLVDELNYWRGAA</sequence>
<gene>
    <name evidence="1" type="ORF">FSARC_10561</name>
</gene>
<keyword evidence="2" id="KW-1185">Reference proteome</keyword>
<organism evidence="1 2">
    <name type="scientific">Fusarium sarcochroum</name>
    <dbReference type="NCBI Taxonomy" id="1208366"/>
    <lineage>
        <taxon>Eukaryota</taxon>
        <taxon>Fungi</taxon>
        <taxon>Dikarya</taxon>
        <taxon>Ascomycota</taxon>
        <taxon>Pezizomycotina</taxon>
        <taxon>Sordariomycetes</taxon>
        <taxon>Hypocreomycetidae</taxon>
        <taxon>Hypocreales</taxon>
        <taxon>Nectriaceae</taxon>
        <taxon>Fusarium</taxon>
        <taxon>Fusarium lateritium species complex</taxon>
    </lineage>
</organism>
<name>A0A8H4TLE9_9HYPO</name>
<dbReference type="EMBL" id="JABEXW010000646">
    <property type="protein sequence ID" value="KAF4960066.1"/>
    <property type="molecule type" value="Genomic_DNA"/>
</dbReference>
<dbReference type="OrthoDB" id="3565018at2759"/>
<reference evidence="1" key="2">
    <citation type="submission" date="2020-05" db="EMBL/GenBank/DDBJ databases">
        <authorList>
            <person name="Kim H.-S."/>
            <person name="Proctor R.H."/>
            <person name="Brown D.W."/>
        </authorList>
    </citation>
    <scope>NUCLEOTIDE SEQUENCE</scope>
    <source>
        <strain evidence="1">NRRL 20472</strain>
    </source>
</reference>
<proteinExistence type="predicted"/>
<evidence type="ECO:0000313" key="2">
    <source>
        <dbReference type="Proteomes" id="UP000622797"/>
    </source>
</evidence>